<dbReference type="Proteomes" id="UP001596504">
    <property type="component" value="Unassembled WGS sequence"/>
</dbReference>
<dbReference type="SUPFAM" id="SSF46785">
    <property type="entry name" value="Winged helix' DNA-binding domain"/>
    <property type="match status" value="1"/>
</dbReference>
<dbReference type="RefSeq" id="WP_380668260.1">
    <property type="nucleotide sequence ID" value="NZ_JBHTCJ010000006.1"/>
</dbReference>
<dbReference type="EMBL" id="JBHTCJ010000006">
    <property type="protein sequence ID" value="MFC7342402.1"/>
    <property type="molecule type" value="Genomic_DNA"/>
</dbReference>
<protein>
    <submittedName>
        <fullName evidence="2">MarR family winged helix-turn-helix transcriptional regulator</fullName>
    </submittedName>
</protein>
<dbReference type="InterPro" id="IPR039422">
    <property type="entry name" value="MarR/SlyA-like"/>
</dbReference>
<evidence type="ECO:0000259" key="1">
    <source>
        <dbReference type="PROSITE" id="PS50995"/>
    </source>
</evidence>
<dbReference type="InterPro" id="IPR036390">
    <property type="entry name" value="WH_DNA-bd_sf"/>
</dbReference>
<proteinExistence type="predicted"/>
<dbReference type="PANTHER" id="PTHR33164">
    <property type="entry name" value="TRANSCRIPTIONAL REGULATOR, MARR FAMILY"/>
    <property type="match status" value="1"/>
</dbReference>
<evidence type="ECO:0000313" key="2">
    <source>
        <dbReference type="EMBL" id="MFC7342402.1"/>
    </source>
</evidence>
<keyword evidence="3" id="KW-1185">Reference proteome</keyword>
<dbReference type="Gene3D" id="1.10.10.10">
    <property type="entry name" value="Winged helix-like DNA-binding domain superfamily/Winged helix DNA-binding domain"/>
    <property type="match status" value="1"/>
</dbReference>
<dbReference type="Pfam" id="PF01047">
    <property type="entry name" value="MarR"/>
    <property type="match status" value="1"/>
</dbReference>
<sequence length="157" mass="18009">MNKATDQAQWLDEKEMSAWRAYIVGSALLEHRLNRELQFSYGLSIADYEIMVRLSEAEGQQLRMSELASEIAHSKSRISHQIRRLEKEGLVYRRECPEDGRGVLAVLTDQGMAKLRDAAPTHVAGVREHMIDLLEPDEQEAMARIFTRLTSRLRSLD</sequence>
<organism evidence="2 3">
    <name type="scientific">Saccharopolyspora griseoalba</name>
    <dbReference type="NCBI Taxonomy" id="1431848"/>
    <lineage>
        <taxon>Bacteria</taxon>
        <taxon>Bacillati</taxon>
        <taxon>Actinomycetota</taxon>
        <taxon>Actinomycetes</taxon>
        <taxon>Pseudonocardiales</taxon>
        <taxon>Pseudonocardiaceae</taxon>
        <taxon>Saccharopolyspora</taxon>
    </lineage>
</organism>
<comment type="caution">
    <text evidence="2">The sequence shown here is derived from an EMBL/GenBank/DDBJ whole genome shotgun (WGS) entry which is preliminary data.</text>
</comment>
<accession>A0ABW2LJD1</accession>
<reference evidence="3" key="1">
    <citation type="journal article" date="2019" name="Int. J. Syst. Evol. Microbiol.">
        <title>The Global Catalogue of Microorganisms (GCM) 10K type strain sequencing project: providing services to taxonomists for standard genome sequencing and annotation.</title>
        <authorList>
            <consortium name="The Broad Institute Genomics Platform"/>
            <consortium name="The Broad Institute Genome Sequencing Center for Infectious Disease"/>
            <person name="Wu L."/>
            <person name="Ma J."/>
        </authorList>
    </citation>
    <scope>NUCLEOTIDE SEQUENCE [LARGE SCALE GENOMIC DNA]</scope>
    <source>
        <strain evidence="3">WLHS5</strain>
    </source>
</reference>
<dbReference type="SMART" id="SM00347">
    <property type="entry name" value="HTH_MARR"/>
    <property type="match status" value="1"/>
</dbReference>
<name>A0ABW2LJD1_9PSEU</name>
<dbReference type="PROSITE" id="PS50995">
    <property type="entry name" value="HTH_MARR_2"/>
    <property type="match status" value="1"/>
</dbReference>
<dbReference type="InterPro" id="IPR036388">
    <property type="entry name" value="WH-like_DNA-bd_sf"/>
</dbReference>
<dbReference type="InterPro" id="IPR000835">
    <property type="entry name" value="HTH_MarR-typ"/>
</dbReference>
<dbReference type="PANTHER" id="PTHR33164:SF99">
    <property type="entry name" value="MARR FAMILY REGULATORY PROTEIN"/>
    <property type="match status" value="1"/>
</dbReference>
<gene>
    <name evidence="2" type="ORF">ACFQRI_13420</name>
</gene>
<dbReference type="PRINTS" id="PR00598">
    <property type="entry name" value="HTHMARR"/>
</dbReference>
<evidence type="ECO:0000313" key="3">
    <source>
        <dbReference type="Proteomes" id="UP001596504"/>
    </source>
</evidence>
<feature type="domain" description="HTH marR-type" evidence="1">
    <location>
        <begin position="1"/>
        <end position="151"/>
    </location>
</feature>